<evidence type="ECO:0000259" key="2">
    <source>
        <dbReference type="Pfam" id="PF01656"/>
    </source>
</evidence>
<gene>
    <name evidence="3" type="ORF">C447_14701</name>
</gene>
<dbReference type="PANTHER" id="PTHR43384:SF10">
    <property type="entry name" value="ATPASE INVOLVED IN CHROMOSOME PARTITIONING, PARA_MIND FAMILY"/>
    <property type="match status" value="1"/>
</dbReference>
<sequence>MAGRVYALASGKGGVGKTTSAVNLGAALHDAGYDTVVLDADLAMANLGGLVGTEDGPTVHDVLAGEAALGDALVWIDGDGPRRTPPAEGPSFVVVPGSRSLDSFAAADPGELRRVVESLAAAADFVVCDTGAGLTHENAVPFGVADGVVLVTTPDPVAIADARKTAGFAERAGGTVVGSVLTHATDETDVSGVARRLGTETLAVVPESSDVGNEPLVRTAPEGYAAEAYRRLASALADRDEPSGEEAFADSSIVTTSETTESGVSRVMGRLSGAFDRDRNG</sequence>
<accession>M0LSX4</accession>
<proteinExistence type="predicted"/>
<dbReference type="InterPro" id="IPR050625">
    <property type="entry name" value="ParA/MinD_ATPase"/>
</dbReference>
<reference evidence="3 4" key="1">
    <citation type="journal article" date="2014" name="PLoS Genet.">
        <title>Phylogenetically driven sequencing of extremely halophilic archaea reveals strategies for static and dynamic osmo-response.</title>
        <authorList>
            <person name="Becker E.A."/>
            <person name="Seitzer P.M."/>
            <person name="Tritt A."/>
            <person name="Larsen D."/>
            <person name="Krusor M."/>
            <person name="Yao A.I."/>
            <person name="Wu D."/>
            <person name="Madern D."/>
            <person name="Eisen J.A."/>
            <person name="Darling A.E."/>
            <person name="Facciotti M.T."/>
        </authorList>
    </citation>
    <scope>NUCLEOTIDE SEQUENCE [LARGE SCALE GENOMIC DNA]</scope>
    <source>
        <strain evidence="3 4">100A6</strain>
    </source>
</reference>
<dbReference type="GO" id="GO:0016887">
    <property type="term" value="F:ATP hydrolysis activity"/>
    <property type="evidence" value="ECO:0007669"/>
    <property type="project" value="TreeGrafter"/>
</dbReference>
<dbReference type="Pfam" id="PF01656">
    <property type="entry name" value="CbiA"/>
    <property type="match status" value="1"/>
</dbReference>
<evidence type="ECO:0000256" key="1">
    <source>
        <dbReference type="SAM" id="MobiDB-lite"/>
    </source>
</evidence>
<dbReference type="GO" id="GO:0051782">
    <property type="term" value="P:negative regulation of cell division"/>
    <property type="evidence" value="ECO:0007669"/>
    <property type="project" value="TreeGrafter"/>
</dbReference>
<dbReference type="InterPro" id="IPR027417">
    <property type="entry name" value="P-loop_NTPase"/>
</dbReference>
<dbReference type="Proteomes" id="UP000011566">
    <property type="component" value="Unassembled WGS sequence"/>
</dbReference>
<keyword evidence="4" id="KW-1185">Reference proteome</keyword>
<dbReference type="eggNOG" id="arCOG00589">
    <property type="taxonomic scope" value="Archaea"/>
</dbReference>
<comment type="caution">
    <text evidence="3">The sequence shown here is derived from an EMBL/GenBank/DDBJ whole genome shotgun (WGS) entry which is preliminary data.</text>
</comment>
<feature type="compositionally biased region" description="Low complexity" evidence="1">
    <location>
        <begin position="251"/>
        <end position="261"/>
    </location>
</feature>
<organism evidence="3 4">
    <name type="scientific">Halococcus hamelinensis 100A6</name>
    <dbReference type="NCBI Taxonomy" id="1132509"/>
    <lineage>
        <taxon>Archaea</taxon>
        <taxon>Methanobacteriati</taxon>
        <taxon>Methanobacteriota</taxon>
        <taxon>Stenosarchaea group</taxon>
        <taxon>Halobacteria</taxon>
        <taxon>Halobacteriales</taxon>
        <taxon>Halococcaceae</taxon>
        <taxon>Halococcus</taxon>
    </lineage>
</organism>
<dbReference type="PANTHER" id="PTHR43384">
    <property type="entry name" value="SEPTUM SITE-DETERMINING PROTEIN MIND HOMOLOG, CHLOROPLASTIC-RELATED"/>
    <property type="match status" value="1"/>
</dbReference>
<dbReference type="GO" id="GO:0005524">
    <property type="term" value="F:ATP binding"/>
    <property type="evidence" value="ECO:0007669"/>
    <property type="project" value="TreeGrafter"/>
</dbReference>
<dbReference type="GO" id="GO:0009898">
    <property type="term" value="C:cytoplasmic side of plasma membrane"/>
    <property type="evidence" value="ECO:0007669"/>
    <property type="project" value="TreeGrafter"/>
</dbReference>
<dbReference type="GO" id="GO:0005829">
    <property type="term" value="C:cytosol"/>
    <property type="evidence" value="ECO:0007669"/>
    <property type="project" value="TreeGrafter"/>
</dbReference>
<feature type="domain" description="CobQ/CobB/MinD/ParA nucleotide binding" evidence="2">
    <location>
        <begin position="7"/>
        <end position="213"/>
    </location>
</feature>
<dbReference type="RefSeq" id="WP_007695204.1">
    <property type="nucleotide sequence ID" value="NZ_AOMB01000041.1"/>
</dbReference>
<dbReference type="OrthoDB" id="31168at2157"/>
<feature type="region of interest" description="Disordered" evidence="1">
    <location>
        <begin position="238"/>
        <end position="261"/>
    </location>
</feature>
<dbReference type="InterPro" id="IPR002586">
    <property type="entry name" value="CobQ/CobB/MinD/ParA_Nub-bd_dom"/>
</dbReference>
<evidence type="ECO:0000313" key="4">
    <source>
        <dbReference type="Proteomes" id="UP000011566"/>
    </source>
</evidence>
<dbReference type="Gene3D" id="3.40.50.300">
    <property type="entry name" value="P-loop containing nucleotide triphosphate hydrolases"/>
    <property type="match status" value="1"/>
</dbReference>
<dbReference type="EMBL" id="AOMB01000041">
    <property type="protein sequence ID" value="EMA36516.1"/>
    <property type="molecule type" value="Genomic_DNA"/>
</dbReference>
<dbReference type="AlphaFoldDB" id="M0LSX4"/>
<dbReference type="SUPFAM" id="SSF52540">
    <property type="entry name" value="P-loop containing nucleoside triphosphate hydrolases"/>
    <property type="match status" value="1"/>
</dbReference>
<evidence type="ECO:0000313" key="3">
    <source>
        <dbReference type="EMBL" id="EMA36516.1"/>
    </source>
</evidence>
<name>M0LSX4_9EURY</name>
<protein>
    <submittedName>
        <fullName evidence="3">Cobyrinic acid ac-diamide synthase</fullName>
    </submittedName>
</protein>
<dbReference type="PATRIC" id="fig|1132509.6.peg.3425"/>